<feature type="region of interest" description="Disordered" evidence="1">
    <location>
        <begin position="84"/>
        <end position="113"/>
    </location>
</feature>
<evidence type="ECO:0000313" key="4">
    <source>
        <dbReference type="Proteomes" id="UP000886520"/>
    </source>
</evidence>
<proteinExistence type="predicted"/>
<evidence type="ECO:0000256" key="1">
    <source>
        <dbReference type="SAM" id="MobiDB-lite"/>
    </source>
</evidence>
<dbReference type="OrthoDB" id="1934286at2759"/>
<name>A0A9D4UAK0_ADICA</name>
<comment type="caution">
    <text evidence="3">The sequence shown here is derived from an EMBL/GenBank/DDBJ whole genome shotgun (WGS) entry which is preliminary data.</text>
</comment>
<evidence type="ECO:0000313" key="3">
    <source>
        <dbReference type="EMBL" id="KAI5064292.1"/>
    </source>
</evidence>
<accession>A0A9D4UAK0</accession>
<protein>
    <submittedName>
        <fullName evidence="3">Uncharacterized protein</fullName>
    </submittedName>
</protein>
<gene>
    <name evidence="3" type="ORF">GOP47_0020962</name>
</gene>
<dbReference type="EMBL" id="JABFUD020000020">
    <property type="protein sequence ID" value="KAI5064292.1"/>
    <property type="molecule type" value="Genomic_DNA"/>
</dbReference>
<feature type="signal peptide" evidence="2">
    <location>
        <begin position="1"/>
        <end position="23"/>
    </location>
</feature>
<organism evidence="3 4">
    <name type="scientific">Adiantum capillus-veneris</name>
    <name type="common">Maidenhair fern</name>
    <dbReference type="NCBI Taxonomy" id="13818"/>
    <lineage>
        <taxon>Eukaryota</taxon>
        <taxon>Viridiplantae</taxon>
        <taxon>Streptophyta</taxon>
        <taxon>Embryophyta</taxon>
        <taxon>Tracheophyta</taxon>
        <taxon>Polypodiopsida</taxon>
        <taxon>Polypodiidae</taxon>
        <taxon>Polypodiales</taxon>
        <taxon>Pteridineae</taxon>
        <taxon>Pteridaceae</taxon>
        <taxon>Vittarioideae</taxon>
        <taxon>Adiantum</taxon>
    </lineage>
</organism>
<keyword evidence="4" id="KW-1185">Reference proteome</keyword>
<reference evidence="3" key="1">
    <citation type="submission" date="2021-01" db="EMBL/GenBank/DDBJ databases">
        <title>Adiantum capillus-veneris genome.</title>
        <authorList>
            <person name="Fang Y."/>
            <person name="Liao Q."/>
        </authorList>
    </citation>
    <scope>NUCLEOTIDE SEQUENCE</scope>
    <source>
        <strain evidence="3">H3</strain>
        <tissue evidence="3">Leaf</tissue>
    </source>
</reference>
<sequence length="134" mass="15045">MGFSAPSLQFLTFLFSLALASLACNDCGASSLAQARHSSLGLHDPTGSLYWKVLRSKLRGEAQEEEKDMLEVLHELERGIHPEENIVDTEPMLWERSSNGEEVEEEEQEERHPADELLQMHQADATISYILGGY</sequence>
<keyword evidence="2" id="KW-0732">Signal</keyword>
<feature type="chain" id="PRO_5038505221" evidence="2">
    <location>
        <begin position="24"/>
        <end position="134"/>
    </location>
</feature>
<dbReference type="AlphaFoldDB" id="A0A9D4UAK0"/>
<evidence type="ECO:0000256" key="2">
    <source>
        <dbReference type="SAM" id="SignalP"/>
    </source>
</evidence>
<dbReference type="Proteomes" id="UP000886520">
    <property type="component" value="Chromosome 20"/>
</dbReference>